<keyword evidence="3" id="KW-1185">Reference proteome</keyword>
<evidence type="ECO:0000256" key="1">
    <source>
        <dbReference type="SAM" id="MobiDB-lite"/>
    </source>
</evidence>
<comment type="caution">
    <text evidence="2">The sequence shown here is derived from an EMBL/GenBank/DDBJ whole genome shotgun (WGS) entry which is preliminary data.</text>
</comment>
<dbReference type="AlphaFoldDB" id="A0ABD0LG91"/>
<organism evidence="2 3">
    <name type="scientific">Batillaria attramentaria</name>
    <dbReference type="NCBI Taxonomy" id="370345"/>
    <lineage>
        <taxon>Eukaryota</taxon>
        <taxon>Metazoa</taxon>
        <taxon>Spiralia</taxon>
        <taxon>Lophotrochozoa</taxon>
        <taxon>Mollusca</taxon>
        <taxon>Gastropoda</taxon>
        <taxon>Caenogastropoda</taxon>
        <taxon>Sorbeoconcha</taxon>
        <taxon>Cerithioidea</taxon>
        <taxon>Batillariidae</taxon>
        <taxon>Batillaria</taxon>
    </lineage>
</organism>
<gene>
    <name evidence="2" type="ORF">BaRGS_00010367</name>
</gene>
<feature type="non-terminal residue" evidence="2">
    <location>
        <position position="70"/>
    </location>
</feature>
<evidence type="ECO:0000313" key="2">
    <source>
        <dbReference type="EMBL" id="KAK7498413.1"/>
    </source>
</evidence>
<feature type="region of interest" description="Disordered" evidence="1">
    <location>
        <begin position="1"/>
        <end position="26"/>
    </location>
</feature>
<protein>
    <submittedName>
        <fullName evidence="2">Uncharacterized protein</fullName>
    </submittedName>
</protein>
<reference evidence="2 3" key="1">
    <citation type="journal article" date="2023" name="Sci. Data">
        <title>Genome assembly of the Korean intertidal mud-creeper Batillaria attramentaria.</title>
        <authorList>
            <person name="Patra A.K."/>
            <person name="Ho P.T."/>
            <person name="Jun S."/>
            <person name="Lee S.J."/>
            <person name="Kim Y."/>
            <person name="Won Y.J."/>
        </authorList>
    </citation>
    <scope>NUCLEOTIDE SEQUENCE [LARGE SCALE GENOMIC DNA]</scope>
    <source>
        <strain evidence="2">Wonlab-2016</strain>
    </source>
</reference>
<dbReference type="Proteomes" id="UP001519460">
    <property type="component" value="Unassembled WGS sequence"/>
</dbReference>
<evidence type="ECO:0000313" key="3">
    <source>
        <dbReference type="Proteomes" id="UP001519460"/>
    </source>
</evidence>
<proteinExistence type="predicted"/>
<sequence length="70" mass="7780">MVMRSSQSGDVDAHQSKINTANESATTLEHELTVPFSTSSPLLTVQPGTHFGKVITGERQFQRYDSENKR</sequence>
<accession>A0ABD0LG91</accession>
<dbReference type="EMBL" id="JACVVK020000051">
    <property type="protein sequence ID" value="KAK7498413.1"/>
    <property type="molecule type" value="Genomic_DNA"/>
</dbReference>
<feature type="compositionally biased region" description="Polar residues" evidence="1">
    <location>
        <begin position="16"/>
        <end position="26"/>
    </location>
</feature>
<name>A0ABD0LG91_9CAEN</name>